<evidence type="ECO:0000256" key="1">
    <source>
        <dbReference type="ARBA" id="ARBA00023015"/>
    </source>
</evidence>
<gene>
    <name evidence="6" type="ORF">KDL01_01300</name>
</gene>
<organism evidence="6 7">
    <name type="scientific">Actinospica durhamensis</name>
    <dbReference type="NCBI Taxonomy" id="1508375"/>
    <lineage>
        <taxon>Bacteria</taxon>
        <taxon>Bacillati</taxon>
        <taxon>Actinomycetota</taxon>
        <taxon>Actinomycetes</taxon>
        <taxon>Catenulisporales</taxon>
        <taxon>Actinospicaceae</taxon>
        <taxon>Actinospica</taxon>
    </lineage>
</organism>
<dbReference type="CDD" id="cd06267">
    <property type="entry name" value="PBP1_LacI_sugar_binding-like"/>
    <property type="match status" value="1"/>
</dbReference>
<evidence type="ECO:0000256" key="2">
    <source>
        <dbReference type="ARBA" id="ARBA00023125"/>
    </source>
</evidence>
<dbReference type="InterPro" id="IPR046335">
    <property type="entry name" value="LacI/GalR-like_sensor"/>
</dbReference>
<evidence type="ECO:0000256" key="4">
    <source>
        <dbReference type="SAM" id="MobiDB-lite"/>
    </source>
</evidence>
<dbReference type="SUPFAM" id="SSF53822">
    <property type="entry name" value="Periplasmic binding protein-like I"/>
    <property type="match status" value="1"/>
</dbReference>
<feature type="domain" description="HTH lacI-type" evidence="5">
    <location>
        <begin position="12"/>
        <end position="66"/>
    </location>
</feature>
<dbReference type="PROSITE" id="PS00356">
    <property type="entry name" value="HTH_LACI_1"/>
    <property type="match status" value="1"/>
</dbReference>
<name>A0A941EFV2_9ACTN</name>
<dbReference type="PANTHER" id="PTHR30146:SF109">
    <property type="entry name" value="HTH-TYPE TRANSCRIPTIONAL REGULATOR GALS"/>
    <property type="match status" value="1"/>
</dbReference>
<feature type="compositionally biased region" description="Polar residues" evidence="4">
    <location>
        <begin position="350"/>
        <end position="367"/>
    </location>
</feature>
<keyword evidence="3" id="KW-0804">Transcription</keyword>
<dbReference type="Gene3D" id="1.10.260.40">
    <property type="entry name" value="lambda repressor-like DNA-binding domains"/>
    <property type="match status" value="1"/>
</dbReference>
<dbReference type="Pfam" id="PF13377">
    <property type="entry name" value="Peripla_BP_3"/>
    <property type="match status" value="1"/>
</dbReference>
<dbReference type="SUPFAM" id="SSF47413">
    <property type="entry name" value="lambda repressor-like DNA-binding domains"/>
    <property type="match status" value="1"/>
</dbReference>
<evidence type="ECO:0000313" key="6">
    <source>
        <dbReference type="EMBL" id="MBR7831875.1"/>
    </source>
</evidence>
<dbReference type="PANTHER" id="PTHR30146">
    <property type="entry name" value="LACI-RELATED TRANSCRIPTIONAL REPRESSOR"/>
    <property type="match status" value="1"/>
</dbReference>
<sequence>MNQAARVQRGKPTIRDVARAAGVSAATVSRVINHEAGASPSIRTRVHAVAAELGYQPSAIARALATGRTRTIEVIVTESCTGWLGAHPHYGRVLAGAMSALEGTDTQLRIHSLTPDRAAAAIDALAADATVGALLANVTPELATRYYLRCRRVISLVPTAPAVPALEVDNVAAVRIAVAHLHRLGRRRIAAIHGPVGNSCAAQRRDGYRSAIAHFGLPELSAEGGFNREGGHDAARELLRRHPEIDAMFVACDLMAAGAVQAITAGGRRVPEDVAVVGFDDSIAAICANPPLTTMRLPVEQMAADATRILMDGDPEFGFRRFYPVDLVLRESAPDFSPARLSRGAGSGAESDSQRSATAPPSRESTP</sequence>
<reference evidence="6" key="1">
    <citation type="submission" date="2021-04" db="EMBL/GenBank/DDBJ databases">
        <title>Genome based classification of Actinospica acidithermotolerans sp. nov., an actinobacterium isolated from an Indonesian hot spring.</title>
        <authorList>
            <person name="Kusuma A.B."/>
            <person name="Putra K.E."/>
            <person name="Nafisah S."/>
            <person name="Loh J."/>
            <person name="Nouioui I."/>
            <person name="Goodfellow M."/>
        </authorList>
    </citation>
    <scope>NUCLEOTIDE SEQUENCE</scope>
    <source>
        <strain evidence="6">CSCA 57</strain>
    </source>
</reference>
<dbReference type="CDD" id="cd01392">
    <property type="entry name" value="HTH_LacI"/>
    <property type="match status" value="1"/>
</dbReference>
<protein>
    <submittedName>
        <fullName evidence="6">LacI family DNA-binding transcriptional regulator</fullName>
    </submittedName>
</protein>
<keyword evidence="7" id="KW-1185">Reference proteome</keyword>
<dbReference type="InterPro" id="IPR028082">
    <property type="entry name" value="Peripla_BP_I"/>
</dbReference>
<dbReference type="Proteomes" id="UP000675781">
    <property type="component" value="Unassembled WGS sequence"/>
</dbReference>
<dbReference type="GO" id="GO:0000976">
    <property type="term" value="F:transcription cis-regulatory region binding"/>
    <property type="evidence" value="ECO:0007669"/>
    <property type="project" value="TreeGrafter"/>
</dbReference>
<evidence type="ECO:0000256" key="3">
    <source>
        <dbReference type="ARBA" id="ARBA00023163"/>
    </source>
</evidence>
<dbReference type="InterPro" id="IPR010982">
    <property type="entry name" value="Lambda_DNA-bd_dom_sf"/>
</dbReference>
<dbReference type="SMART" id="SM00354">
    <property type="entry name" value="HTH_LACI"/>
    <property type="match status" value="1"/>
</dbReference>
<evidence type="ECO:0000259" key="5">
    <source>
        <dbReference type="PROSITE" id="PS50932"/>
    </source>
</evidence>
<feature type="region of interest" description="Disordered" evidence="4">
    <location>
        <begin position="337"/>
        <end position="367"/>
    </location>
</feature>
<accession>A0A941EFV2</accession>
<dbReference type="GO" id="GO:0003700">
    <property type="term" value="F:DNA-binding transcription factor activity"/>
    <property type="evidence" value="ECO:0007669"/>
    <property type="project" value="TreeGrafter"/>
</dbReference>
<dbReference type="EMBL" id="JAGSOG010000003">
    <property type="protein sequence ID" value="MBR7831875.1"/>
    <property type="molecule type" value="Genomic_DNA"/>
</dbReference>
<dbReference type="AlphaFoldDB" id="A0A941EFV2"/>
<dbReference type="PRINTS" id="PR00036">
    <property type="entry name" value="HTHLACI"/>
</dbReference>
<keyword evidence="1" id="KW-0805">Transcription regulation</keyword>
<dbReference type="Gene3D" id="3.40.50.2300">
    <property type="match status" value="2"/>
</dbReference>
<dbReference type="InterPro" id="IPR000843">
    <property type="entry name" value="HTH_LacI"/>
</dbReference>
<dbReference type="Pfam" id="PF00356">
    <property type="entry name" value="LacI"/>
    <property type="match status" value="1"/>
</dbReference>
<proteinExistence type="predicted"/>
<keyword evidence="2 6" id="KW-0238">DNA-binding</keyword>
<evidence type="ECO:0000313" key="7">
    <source>
        <dbReference type="Proteomes" id="UP000675781"/>
    </source>
</evidence>
<comment type="caution">
    <text evidence="6">The sequence shown here is derived from an EMBL/GenBank/DDBJ whole genome shotgun (WGS) entry which is preliminary data.</text>
</comment>
<dbReference type="PROSITE" id="PS50932">
    <property type="entry name" value="HTH_LACI_2"/>
    <property type="match status" value="1"/>
</dbReference>